<organism evidence="1 2">
    <name type="scientific">Trinickia fusca</name>
    <dbReference type="NCBI Taxonomy" id="2419777"/>
    <lineage>
        <taxon>Bacteria</taxon>
        <taxon>Pseudomonadati</taxon>
        <taxon>Pseudomonadota</taxon>
        <taxon>Betaproteobacteria</taxon>
        <taxon>Burkholderiales</taxon>
        <taxon>Burkholderiaceae</taxon>
        <taxon>Trinickia</taxon>
    </lineage>
</organism>
<dbReference type="Proteomes" id="UP000280434">
    <property type="component" value="Unassembled WGS sequence"/>
</dbReference>
<evidence type="ECO:0000313" key="1">
    <source>
        <dbReference type="EMBL" id="RKP47507.1"/>
    </source>
</evidence>
<dbReference type="AlphaFoldDB" id="A0A494X9Q8"/>
<comment type="caution">
    <text evidence="1">The sequence shown here is derived from an EMBL/GenBank/DDBJ whole genome shotgun (WGS) entry which is preliminary data.</text>
</comment>
<proteinExistence type="predicted"/>
<sequence length="66" mass="7319">MDAEVYKGYSLWGHAIRQGDEYAASGTVTRNNKLVETSGVLGNFESEDEAQLAGLNWCRAWVDNHS</sequence>
<evidence type="ECO:0008006" key="3">
    <source>
        <dbReference type="Google" id="ProtNLM"/>
    </source>
</evidence>
<dbReference type="EMBL" id="RBZV01000005">
    <property type="protein sequence ID" value="RKP47507.1"/>
    <property type="molecule type" value="Genomic_DNA"/>
</dbReference>
<keyword evidence="2" id="KW-1185">Reference proteome</keyword>
<accession>A0A494X9Q8</accession>
<name>A0A494X9Q8_9BURK</name>
<dbReference type="RefSeq" id="WP_121278453.1">
    <property type="nucleotide sequence ID" value="NZ_RBZV01000005.1"/>
</dbReference>
<reference evidence="1 2" key="1">
    <citation type="submission" date="2018-10" db="EMBL/GenBank/DDBJ databases">
        <title>Paraburkholderia sp. 7MK8-2, isolated from soil.</title>
        <authorList>
            <person name="Gao Z.-H."/>
            <person name="Qiu L.-H."/>
        </authorList>
    </citation>
    <scope>NUCLEOTIDE SEQUENCE [LARGE SCALE GENOMIC DNA]</scope>
    <source>
        <strain evidence="1 2">7MK8-2</strain>
    </source>
</reference>
<gene>
    <name evidence="1" type="ORF">D7S89_14830</name>
</gene>
<evidence type="ECO:0000313" key="2">
    <source>
        <dbReference type="Proteomes" id="UP000280434"/>
    </source>
</evidence>
<dbReference type="OrthoDB" id="8967235at2"/>
<protein>
    <recommendedName>
        <fullName evidence="3">Transposase</fullName>
    </recommendedName>
</protein>